<keyword evidence="2" id="KW-0732">Signal</keyword>
<dbReference type="SUPFAM" id="SSF53850">
    <property type="entry name" value="Periplasmic binding protein-like II"/>
    <property type="match status" value="1"/>
</dbReference>
<dbReference type="GO" id="GO:0055085">
    <property type="term" value="P:transmembrane transport"/>
    <property type="evidence" value="ECO:0007669"/>
    <property type="project" value="InterPro"/>
</dbReference>
<gene>
    <name evidence="3" type="ORF">SAMN05444695_108184</name>
</gene>
<evidence type="ECO:0000313" key="4">
    <source>
        <dbReference type="Proteomes" id="UP000183263"/>
    </source>
</evidence>
<dbReference type="GO" id="GO:0043190">
    <property type="term" value="C:ATP-binding cassette (ABC) transporter complex"/>
    <property type="evidence" value="ECO:0007669"/>
    <property type="project" value="InterPro"/>
</dbReference>
<dbReference type="PROSITE" id="PS51257">
    <property type="entry name" value="PROKAR_LIPOPROTEIN"/>
    <property type="match status" value="1"/>
</dbReference>
<protein>
    <submittedName>
        <fullName evidence="3">Phosphonate transport system substrate-binding protein</fullName>
    </submittedName>
</protein>
<dbReference type="Gene3D" id="3.40.190.10">
    <property type="entry name" value="Periplasmic binding protein-like II"/>
    <property type="match status" value="2"/>
</dbReference>
<dbReference type="CDD" id="cd01071">
    <property type="entry name" value="PBP2_PhnD_like"/>
    <property type="match status" value="1"/>
</dbReference>
<evidence type="ECO:0000256" key="1">
    <source>
        <dbReference type="ARBA" id="ARBA00007162"/>
    </source>
</evidence>
<dbReference type="RefSeq" id="WP_072740320.1">
    <property type="nucleotide sequence ID" value="NZ_CP048813.1"/>
</dbReference>
<sequence>MGSNVRRSFGVAGCVASAAAAALVLTACGTSAADETSDSGASGSGDSGTLVLASIPSEESQSLQQEYQLVADVLEKETGLTVEFQNATDYAAVIEAQRAGKVDIAAYGPFSYVTAKDSGVATTPIAALVDAEGESPGYESYAITTPGSGISSLADFRGKTVCFVDPTSTSGYLYPSAGLIEAGVDPRTDVTPVFAGGHDAAVLAVVSGQCDAGFAYDTMVDKTLPEKGQIAPGDIEVLWKSETIAGSPIALSDSLSPELKDQITSIFRDELNIPNLVAKGYCTDEDSCRLPEASEYGYAAVDDAFFDGVRKVCEVTEADACKQ</sequence>
<keyword evidence="4" id="KW-1185">Reference proteome</keyword>
<dbReference type="OrthoDB" id="9764656at2"/>
<evidence type="ECO:0000256" key="2">
    <source>
        <dbReference type="ARBA" id="ARBA00022729"/>
    </source>
</evidence>
<accession>A0A1G8LJG5</accession>
<dbReference type="Proteomes" id="UP000183263">
    <property type="component" value="Unassembled WGS sequence"/>
</dbReference>
<dbReference type="Pfam" id="PF12974">
    <property type="entry name" value="Phosphonate-bd"/>
    <property type="match status" value="1"/>
</dbReference>
<organism evidence="3 4">
    <name type="scientific">Rhodococcus triatomae</name>
    <dbReference type="NCBI Taxonomy" id="300028"/>
    <lineage>
        <taxon>Bacteria</taxon>
        <taxon>Bacillati</taxon>
        <taxon>Actinomycetota</taxon>
        <taxon>Actinomycetes</taxon>
        <taxon>Mycobacteriales</taxon>
        <taxon>Nocardiaceae</taxon>
        <taxon>Rhodococcus</taxon>
    </lineage>
</organism>
<dbReference type="PANTHER" id="PTHR35841:SF1">
    <property type="entry name" value="PHOSPHONATES-BINDING PERIPLASMIC PROTEIN"/>
    <property type="match status" value="1"/>
</dbReference>
<dbReference type="AlphaFoldDB" id="A0A1G8LJG5"/>
<dbReference type="InterPro" id="IPR005770">
    <property type="entry name" value="PhnD"/>
</dbReference>
<name>A0A1G8LJG5_9NOCA</name>
<comment type="similarity">
    <text evidence="1">Belongs to the phosphate/phosphite/phosphonate binding protein family.</text>
</comment>
<evidence type="ECO:0000313" key="3">
    <source>
        <dbReference type="EMBL" id="SDI55821.1"/>
    </source>
</evidence>
<proteinExistence type="inferred from homology"/>
<dbReference type="NCBIfam" id="TIGR01098">
    <property type="entry name" value="3A0109s03R"/>
    <property type="match status" value="1"/>
</dbReference>
<dbReference type="PANTHER" id="PTHR35841">
    <property type="entry name" value="PHOSPHONATES-BINDING PERIPLASMIC PROTEIN"/>
    <property type="match status" value="1"/>
</dbReference>
<dbReference type="EMBL" id="FNDN01000008">
    <property type="protein sequence ID" value="SDI55821.1"/>
    <property type="molecule type" value="Genomic_DNA"/>
</dbReference>
<reference evidence="3 4" key="1">
    <citation type="submission" date="2016-10" db="EMBL/GenBank/DDBJ databases">
        <authorList>
            <person name="de Groot N.N."/>
        </authorList>
    </citation>
    <scope>NUCLEOTIDE SEQUENCE [LARGE SCALE GENOMIC DNA]</scope>
    <source>
        <strain evidence="3 4">DSM 44892</strain>
    </source>
</reference>